<protein>
    <submittedName>
        <fullName evidence="1">Uncharacterized protein</fullName>
    </submittedName>
</protein>
<keyword evidence="2" id="KW-1185">Reference proteome</keyword>
<evidence type="ECO:0000313" key="1">
    <source>
        <dbReference type="EMBL" id="KAI3735671.1"/>
    </source>
</evidence>
<evidence type="ECO:0000313" key="2">
    <source>
        <dbReference type="Proteomes" id="UP001055879"/>
    </source>
</evidence>
<gene>
    <name evidence="1" type="ORF">L6452_15179</name>
</gene>
<accession>A0ACB9CN60</accession>
<dbReference type="EMBL" id="CM042050">
    <property type="protein sequence ID" value="KAI3735671.1"/>
    <property type="molecule type" value="Genomic_DNA"/>
</dbReference>
<reference evidence="2" key="1">
    <citation type="journal article" date="2022" name="Mol. Ecol. Resour.">
        <title>The genomes of chicory, endive, great burdock and yacon provide insights into Asteraceae palaeo-polyploidization history and plant inulin production.</title>
        <authorList>
            <person name="Fan W."/>
            <person name="Wang S."/>
            <person name="Wang H."/>
            <person name="Wang A."/>
            <person name="Jiang F."/>
            <person name="Liu H."/>
            <person name="Zhao H."/>
            <person name="Xu D."/>
            <person name="Zhang Y."/>
        </authorList>
    </citation>
    <scope>NUCLEOTIDE SEQUENCE [LARGE SCALE GENOMIC DNA]</scope>
    <source>
        <strain evidence="2">cv. Niubang</strain>
    </source>
</reference>
<sequence>MSTPENQATIEELDGGGGDGGRPACLPTQAVKQNHLHNNSSFTFSPLTHNTFLPFSVPHNILPFLLSIYLLSLSSNLSISNSRSTNGILHPII</sequence>
<dbReference type="Proteomes" id="UP001055879">
    <property type="component" value="Linkage Group LG04"/>
</dbReference>
<organism evidence="1 2">
    <name type="scientific">Arctium lappa</name>
    <name type="common">Greater burdock</name>
    <name type="synonym">Lappa major</name>
    <dbReference type="NCBI Taxonomy" id="4217"/>
    <lineage>
        <taxon>Eukaryota</taxon>
        <taxon>Viridiplantae</taxon>
        <taxon>Streptophyta</taxon>
        <taxon>Embryophyta</taxon>
        <taxon>Tracheophyta</taxon>
        <taxon>Spermatophyta</taxon>
        <taxon>Magnoliopsida</taxon>
        <taxon>eudicotyledons</taxon>
        <taxon>Gunneridae</taxon>
        <taxon>Pentapetalae</taxon>
        <taxon>asterids</taxon>
        <taxon>campanulids</taxon>
        <taxon>Asterales</taxon>
        <taxon>Asteraceae</taxon>
        <taxon>Carduoideae</taxon>
        <taxon>Cardueae</taxon>
        <taxon>Arctiinae</taxon>
        <taxon>Arctium</taxon>
    </lineage>
</organism>
<name>A0ACB9CN60_ARCLA</name>
<comment type="caution">
    <text evidence="1">The sequence shown here is derived from an EMBL/GenBank/DDBJ whole genome shotgun (WGS) entry which is preliminary data.</text>
</comment>
<reference evidence="1 2" key="2">
    <citation type="journal article" date="2022" name="Mol. Ecol. Resour.">
        <title>The genomes of chicory, endive, great burdock and yacon provide insights into Asteraceae paleo-polyploidization history and plant inulin production.</title>
        <authorList>
            <person name="Fan W."/>
            <person name="Wang S."/>
            <person name="Wang H."/>
            <person name="Wang A."/>
            <person name="Jiang F."/>
            <person name="Liu H."/>
            <person name="Zhao H."/>
            <person name="Xu D."/>
            <person name="Zhang Y."/>
        </authorList>
    </citation>
    <scope>NUCLEOTIDE SEQUENCE [LARGE SCALE GENOMIC DNA]</scope>
    <source>
        <strain evidence="2">cv. Niubang</strain>
    </source>
</reference>
<proteinExistence type="predicted"/>